<sequence>MRKGLMDMKHVGAVIIKFLMMTFVLWFIFGLFGDVSFANILLISVVLTGVSYLVGDLYVLSNFGNTAATIADVVIAWLGIWALGNALFPNWGLFWLALLTAATIAVFEAFFHIYMEKIVLTDEDSTSNDTSSKHLQTEFGSDMDVKSDAKKGNKNRK</sequence>
<feature type="region of interest" description="Disordered" evidence="1">
    <location>
        <begin position="124"/>
        <end position="157"/>
    </location>
</feature>
<evidence type="ECO:0000313" key="3">
    <source>
        <dbReference type="EMBL" id="SDJ21626.1"/>
    </source>
</evidence>
<dbReference type="InterPro" id="IPR019649">
    <property type="entry name" value="DUF2512"/>
</dbReference>
<feature type="transmembrane region" description="Helical" evidence="2">
    <location>
        <begin position="38"/>
        <end position="60"/>
    </location>
</feature>
<proteinExistence type="predicted"/>
<reference evidence="3 4" key="1">
    <citation type="submission" date="2016-10" db="EMBL/GenBank/DDBJ databases">
        <authorList>
            <person name="de Groot N.N."/>
        </authorList>
    </citation>
    <scope>NUCLEOTIDE SEQUENCE [LARGE SCALE GENOMIC DNA]</scope>
    <source>
        <strain evidence="3 4">DSM 21771</strain>
    </source>
</reference>
<accession>A0A1G8RXG5</accession>
<evidence type="ECO:0000256" key="1">
    <source>
        <dbReference type="SAM" id="MobiDB-lite"/>
    </source>
</evidence>
<protein>
    <recommendedName>
        <fullName evidence="5">4 TMS phage holin, superfamily IV</fullName>
    </recommendedName>
</protein>
<feature type="transmembrane region" description="Helical" evidence="2">
    <location>
        <begin position="12"/>
        <end position="32"/>
    </location>
</feature>
<keyword evidence="2" id="KW-0472">Membrane</keyword>
<dbReference type="Proteomes" id="UP000198853">
    <property type="component" value="Unassembled WGS sequence"/>
</dbReference>
<evidence type="ECO:0000256" key="2">
    <source>
        <dbReference type="SAM" id="Phobius"/>
    </source>
</evidence>
<feature type="transmembrane region" description="Helical" evidence="2">
    <location>
        <begin position="94"/>
        <end position="115"/>
    </location>
</feature>
<organism evidence="3 4">
    <name type="scientific">Natribacillus halophilus</name>
    <dbReference type="NCBI Taxonomy" id="549003"/>
    <lineage>
        <taxon>Bacteria</taxon>
        <taxon>Bacillati</taxon>
        <taxon>Bacillota</taxon>
        <taxon>Bacilli</taxon>
        <taxon>Bacillales</taxon>
        <taxon>Bacillaceae</taxon>
        <taxon>Natribacillus</taxon>
    </lineage>
</organism>
<keyword evidence="4" id="KW-1185">Reference proteome</keyword>
<keyword evidence="2" id="KW-1133">Transmembrane helix</keyword>
<gene>
    <name evidence="3" type="ORF">SAMN04488123_1218</name>
</gene>
<dbReference type="EMBL" id="FNEN01000021">
    <property type="protein sequence ID" value="SDJ21626.1"/>
    <property type="molecule type" value="Genomic_DNA"/>
</dbReference>
<feature type="transmembrane region" description="Helical" evidence="2">
    <location>
        <begin position="67"/>
        <end position="88"/>
    </location>
</feature>
<name>A0A1G8RXG5_9BACI</name>
<dbReference type="Pfam" id="PF10710">
    <property type="entry name" value="DUF2512"/>
    <property type="match status" value="1"/>
</dbReference>
<dbReference type="AlphaFoldDB" id="A0A1G8RXG5"/>
<evidence type="ECO:0008006" key="5">
    <source>
        <dbReference type="Google" id="ProtNLM"/>
    </source>
</evidence>
<evidence type="ECO:0000313" key="4">
    <source>
        <dbReference type="Proteomes" id="UP000198853"/>
    </source>
</evidence>
<keyword evidence="2" id="KW-0812">Transmembrane</keyword>